<evidence type="ECO:0000313" key="10">
    <source>
        <dbReference type="Proteomes" id="UP000199411"/>
    </source>
</evidence>
<dbReference type="GO" id="GO:0003906">
    <property type="term" value="F:DNA-(apurinic or apyrimidinic site) endonuclease activity"/>
    <property type="evidence" value="ECO:0007669"/>
    <property type="project" value="TreeGrafter"/>
</dbReference>
<dbReference type="CDD" id="cd00019">
    <property type="entry name" value="AP2Ec"/>
    <property type="match status" value="1"/>
</dbReference>
<dbReference type="RefSeq" id="WP_159427493.1">
    <property type="nucleotide sequence ID" value="NZ_FMYU01000006.1"/>
</dbReference>
<dbReference type="AlphaFoldDB" id="A0A1G6MBC7"/>
<feature type="domain" description="Xylose isomerase-like TIM barrel" evidence="8">
    <location>
        <begin position="20"/>
        <end position="254"/>
    </location>
</feature>
<dbReference type="InterPro" id="IPR001719">
    <property type="entry name" value="AP_endonuc_2"/>
</dbReference>
<reference evidence="10" key="1">
    <citation type="submission" date="2016-10" db="EMBL/GenBank/DDBJ databases">
        <authorList>
            <person name="Varghese N."/>
            <person name="Submissions S."/>
        </authorList>
    </citation>
    <scope>NUCLEOTIDE SEQUENCE [LARGE SCALE GENOMIC DNA]</scope>
    <source>
        <strain evidence="10">DSM 8415</strain>
    </source>
</reference>
<dbReference type="PANTHER" id="PTHR21445:SF0">
    <property type="entry name" value="APURINIC-APYRIMIDINIC ENDONUCLEASE"/>
    <property type="match status" value="1"/>
</dbReference>
<evidence type="ECO:0000256" key="6">
    <source>
        <dbReference type="ARBA" id="ARBA00022833"/>
    </source>
</evidence>
<comment type="similarity">
    <text evidence="2">Belongs to the AP endonuclease 2 family.</text>
</comment>
<dbReference type="GO" id="GO:0008270">
    <property type="term" value="F:zinc ion binding"/>
    <property type="evidence" value="ECO:0007669"/>
    <property type="project" value="InterPro"/>
</dbReference>
<proteinExistence type="inferred from homology"/>
<organism evidence="9 10">
    <name type="scientific">Desulfurella multipotens</name>
    <dbReference type="NCBI Taxonomy" id="79269"/>
    <lineage>
        <taxon>Bacteria</taxon>
        <taxon>Pseudomonadati</taxon>
        <taxon>Campylobacterota</taxon>
        <taxon>Desulfurellia</taxon>
        <taxon>Desulfurellales</taxon>
        <taxon>Desulfurellaceae</taxon>
        <taxon>Desulfurella</taxon>
    </lineage>
</organism>
<keyword evidence="9" id="KW-0540">Nuclease</keyword>
<evidence type="ECO:0000256" key="5">
    <source>
        <dbReference type="ARBA" id="ARBA00022801"/>
    </source>
</evidence>
<dbReference type="PROSITE" id="PS51432">
    <property type="entry name" value="AP_NUCLEASE_F2_4"/>
    <property type="match status" value="1"/>
</dbReference>
<dbReference type="Proteomes" id="UP000199411">
    <property type="component" value="Unassembled WGS sequence"/>
</dbReference>
<evidence type="ECO:0000256" key="7">
    <source>
        <dbReference type="ARBA" id="ARBA00023204"/>
    </source>
</evidence>
<dbReference type="InterPro" id="IPR013022">
    <property type="entry name" value="Xyl_isomerase-like_TIM-brl"/>
</dbReference>
<dbReference type="SMART" id="SM00518">
    <property type="entry name" value="AP2Ec"/>
    <property type="match status" value="1"/>
</dbReference>
<keyword evidence="7" id="KW-0234">DNA repair</keyword>
<dbReference type="SUPFAM" id="SSF51658">
    <property type="entry name" value="Xylose isomerase-like"/>
    <property type="match status" value="1"/>
</dbReference>
<keyword evidence="4" id="KW-0227">DNA damage</keyword>
<evidence type="ECO:0000256" key="2">
    <source>
        <dbReference type="ARBA" id="ARBA00005340"/>
    </source>
</evidence>
<keyword evidence="10" id="KW-1185">Reference proteome</keyword>
<dbReference type="GO" id="GO:0008081">
    <property type="term" value="F:phosphoric diester hydrolase activity"/>
    <property type="evidence" value="ECO:0007669"/>
    <property type="project" value="TreeGrafter"/>
</dbReference>
<keyword evidence="3" id="KW-0479">Metal-binding</keyword>
<accession>A0A1G6MBC7</accession>
<evidence type="ECO:0000256" key="1">
    <source>
        <dbReference type="ARBA" id="ARBA00001947"/>
    </source>
</evidence>
<keyword evidence="6" id="KW-0862">Zinc</keyword>
<comment type="cofactor">
    <cofactor evidence="1">
        <name>Zn(2+)</name>
        <dbReference type="ChEBI" id="CHEBI:29105"/>
    </cofactor>
</comment>
<dbReference type="OrthoDB" id="9805666at2"/>
<sequence length="257" mass="29618">MKLGIHLSIEHSIIQLPILCKTYKLDCFQFFTKSPRRWSEKLIDDETANAFKQNISLYNINPENAFIHCSYLINPANPTSQTYNELETEFENAYKLGIYNLVLHPGSCKDPDCLQKVTQTIKPILSQFSNTTLLLENTTRIGKNLQDLKILKEKIGENVFFCIDTCHLFATGYNLDVEELDNILDINNIKLWHLNDSKAPFGSNLDRHEKLGKGLIGFENIKTFLRSKKLKNASFILETPGTNKTRFKEVELLRKFL</sequence>
<name>A0A1G6MBC7_9BACT</name>
<dbReference type="NCBIfam" id="TIGR00587">
    <property type="entry name" value="nfo"/>
    <property type="match status" value="1"/>
</dbReference>
<evidence type="ECO:0000259" key="8">
    <source>
        <dbReference type="Pfam" id="PF01261"/>
    </source>
</evidence>
<evidence type="ECO:0000256" key="4">
    <source>
        <dbReference type="ARBA" id="ARBA00022763"/>
    </source>
</evidence>
<dbReference type="InterPro" id="IPR036237">
    <property type="entry name" value="Xyl_isomerase-like_sf"/>
</dbReference>
<keyword evidence="9" id="KW-0255">Endonuclease</keyword>
<keyword evidence="5" id="KW-0378">Hydrolase</keyword>
<gene>
    <name evidence="9" type="ORF">SAMN05660835_00937</name>
</gene>
<dbReference type="Gene3D" id="3.20.20.150">
    <property type="entry name" value="Divalent-metal-dependent TIM barrel enzymes"/>
    <property type="match status" value="1"/>
</dbReference>
<dbReference type="GO" id="GO:0006284">
    <property type="term" value="P:base-excision repair"/>
    <property type="evidence" value="ECO:0007669"/>
    <property type="project" value="TreeGrafter"/>
</dbReference>
<dbReference type="InterPro" id="IPR018246">
    <property type="entry name" value="AP_endonuc_F2_Zn_BS"/>
</dbReference>
<evidence type="ECO:0000256" key="3">
    <source>
        <dbReference type="ARBA" id="ARBA00022723"/>
    </source>
</evidence>
<dbReference type="GO" id="GO:0003677">
    <property type="term" value="F:DNA binding"/>
    <property type="evidence" value="ECO:0007669"/>
    <property type="project" value="InterPro"/>
</dbReference>
<protein>
    <submittedName>
        <fullName evidence="9">Endonuclease IV</fullName>
    </submittedName>
</protein>
<evidence type="ECO:0000313" key="9">
    <source>
        <dbReference type="EMBL" id="SDC52286.1"/>
    </source>
</evidence>
<dbReference type="Pfam" id="PF01261">
    <property type="entry name" value="AP_endonuc_2"/>
    <property type="match status" value="1"/>
</dbReference>
<dbReference type="PANTHER" id="PTHR21445">
    <property type="entry name" value="ENDONUCLEASE IV ENDODEOXYRIBONUCLEASE IV"/>
    <property type="match status" value="1"/>
</dbReference>
<dbReference type="PROSITE" id="PS00731">
    <property type="entry name" value="AP_NUCLEASE_F2_3"/>
    <property type="match status" value="1"/>
</dbReference>
<dbReference type="EMBL" id="FMYU01000006">
    <property type="protein sequence ID" value="SDC52286.1"/>
    <property type="molecule type" value="Genomic_DNA"/>
</dbReference>